<sequence length="138" mass="16034">MSTAEFFRFAAALHRLHWEEHTCEFLDLIGRVNDCIFEGKHWIQSNVRSAACVSSDHTLVENNTSRLTCLSCLEPKILQEGMVSLIMLTQCFFSHCLKKTALKLLTLLTCKGPNCSVDRRHTTHWFYWTSSYLTERFK</sequence>
<evidence type="ECO:0000313" key="2">
    <source>
        <dbReference type="Proteomes" id="UP001469553"/>
    </source>
</evidence>
<evidence type="ECO:0000313" key="1">
    <source>
        <dbReference type="EMBL" id="MEQ2311443.1"/>
    </source>
</evidence>
<dbReference type="Proteomes" id="UP001469553">
    <property type="component" value="Unassembled WGS sequence"/>
</dbReference>
<accession>A0ABV0ZYW8</accession>
<reference evidence="1 2" key="1">
    <citation type="submission" date="2021-06" db="EMBL/GenBank/DDBJ databases">
        <authorList>
            <person name="Palmer J.M."/>
        </authorList>
    </citation>
    <scope>NUCLEOTIDE SEQUENCE [LARGE SCALE GENOMIC DNA]</scope>
    <source>
        <strain evidence="1 2">AS_MEX2019</strain>
        <tissue evidence="1">Muscle</tissue>
    </source>
</reference>
<name>A0ABV0ZYW8_9TELE</name>
<dbReference type="EMBL" id="JAHRIP010076890">
    <property type="protein sequence ID" value="MEQ2311443.1"/>
    <property type="molecule type" value="Genomic_DNA"/>
</dbReference>
<protein>
    <submittedName>
        <fullName evidence="1">Uncharacterized protein</fullName>
    </submittedName>
</protein>
<proteinExistence type="predicted"/>
<comment type="caution">
    <text evidence="1">The sequence shown here is derived from an EMBL/GenBank/DDBJ whole genome shotgun (WGS) entry which is preliminary data.</text>
</comment>
<gene>
    <name evidence="1" type="ORF">AMECASPLE_020092</name>
</gene>
<keyword evidence="2" id="KW-1185">Reference proteome</keyword>
<organism evidence="1 2">
    <name type="scientific">Ameca splendens</name>
    <dbReference type="NCBI Taxonomy" id="208324"/>
    <lineage>
        <taxon>Eukaryota</taxon>
        <taxon>Metazoa</taxon>
        <taxon>Chordata</taxon>
        <taxon>Craniata</taxon>
        <taxon>Vertebrata</taxon>
        <taxon>Euteleostomi</taxon>
        <taxon>Actinopterygii</taxon>
        <taxon>Neopterygii</taxon>
        <taxon>Teleostei</taxon>
        <taxon>Neoteleostei</taxon>
        <taxon>Acanthomorphata</taxon>
        <taxon>Ovalentaria</taxon>
        <taxon>Atherinomorphae</taxon>
        <taxon>Cyprinodontiformes</taxon>
        <taxon>Goodeidae</taxon>
        <taxon>Ameca</taxon>
    </lineage>
</organism>